<accession>A0A3S4MLR2</accession>
<evidence type="ECO:0000256" key="1">
    <source>
        <dbReference type="SAM" id="SignalP"/>
    </source>
</evidence>
<feature type="signal peptide" evidence="1">
    <location>
        <begin position="1"/>
        <end position="21"/>
    </location>
</feature>
<reference evidence="2 3" key="2">
    <citation type="submission" date="2019-01" db="EMBL/GenBank/DDBJ databases">
        <title>Sinorhodobacter populi sp. nov. isolated from the symptomatic bark tissue of Populus euramericana canker.</title>
        <authorList>
            <person name="Xu G."/>
        </authorList>
    </citation>
    <scope>NUCLEOTIDE SEQUENCE [LARGE SCALE GENOMIC DNA]</scope>
    <source>
        <strain evidence="2 3">CGMCC 1.12963</strain>
    </source>
</reference>
<keyword evidence="3" id="KW-1185">Reference proteome</keyword>
<protein>
    <submittedName>
        <fullName evidence="2">Uncharacterized protein</fullName>
    </submittedName>
</protein>
<name>A0A3S4MLR2_9RHOB</name>
<keyword evidence="1" id="KW-0732">Signal</keyword>
<dbReference type="AlphaFoldDB" id="A0A3S4MLR2"/>
<proteinExistence type="predicted"/>
<evidence type="ECO:0000313" key="2">
    <source>
        <dbReference type="EMBL" id="RWR54960.1"/>
    </source>
</evidence>
<dbReference type="Proteomes" id="UP000288071">
    <property type="component" value="Unassembled WGS sequence"/>
</dbReference>
<dbReference type="RefSeq" id="WP_128154564.1">
    <property type="nucleotide sequence ID" value="NZ_JBHSOM010000007.1"/>
</dbReference>
<gene>
    <name evidence="2" type="ORF">EOW66_02545</name>
</gene>
<sequence>MKQTFATTLLVAGLHAAPLHADAVGDALEAALAAHTAGDLSTTATQITVAAKEVQALQSARLAAMLPEAPAGWTREISTEGGQGMAMIGMAGNFVEGRYANAAGDSFTLTLTADSPMVASMAGMLGNPQMMAMMGKIVKAGSQDMLEQDGSLSALAGGRVLVQAQGMDSATMLPVLATLDFARLPTYDK</sequence>
<dbReference type="EMBL" id="SAVA01000001">
    <property type="protein sequence ID" value="RWR54960.1"/>
    <property type="molecule type" value="Genomic_DNA"/>
</dbReference>
<feature type="chain" id="PRO_5018631405" evidence="1">
    <location>
        <begin position="22"/>
        <end position="189"/>
    </location>
</feature>
<evidence type="ECO:0000313" key="3">
    <source>
        <dbReference type="Proteomes" id="UP000288071"/>
    </source>
</evidence>
<organism evidence="2 3">
    <name type="scientific">Paenirhodobacter huangdaonensis</name>
    <dbReference type="NCBI Taxonomy" id="2501515"/>
    <lineage>
        <taxon>Bacteria</taxon>
        <taxon>Pseudomonadati</taxon>
        <taxon>Pseudomonadota</taxon>
        <taxon>Alphaproteobacteria</taxon>
        <taxon>Rhodobacterales</taxon>
        <taxon>Rhodobacter group</taxon>
        <taxon>Paenirhodobacter</taxon>
    </lineage>
</organism>
<comment type="caution">
    <text evidence="2">The sequence shown here is derived from an EMBL/GenBank/DDBJ whole genome shotgun (WGS) entry which is preliminary data.</text>
</comment>
<reference evidence="3" key="1">
    <citation type="submission" date="2019-01" db="EMBL/GenBank/DDBJ databases">
        <title>Sinorhodobacter populi sp. nov. isolated from the symptomatic bark tissue of Populus euramericana canker.</title>
        <authorList>
            <person name="Li Y."/>
        </authorList>
    </citation>
    <scope>NUCLEOTIDE SEQUENCE [LARGE SCALE GENOMIC DNA]</scope>
    <source>
        <strain evidence="3">CGMCC 1.12963</strain>
    </source>
</reference>